<gene>
    <name evidence="2" type="ORF">SeMB42_g01217</name>
</gene>
<name>A0A507DPC8_9FUNG</name>
<feature type="region of interest" description="Disordered" evidence="1">
    <location>
        <begin position="214"/>
        <end position="256"/>
    </location>
</feature>
<dbReference type="Proteomes" id="UP000317494">
    <property type="component" value="Unassembled WGS sequence"/>
</dbReference>
<sequence length="256" mass="28647">MWILETGQSRFRQLESATEWSHAWCYPALNQVALEDCRWLPLCIAHEGLILDRAQYDVARMKSYMATFPEAKRMDYEKQLAEGTADGGERVMESAVNAELALRTWCPPHERSSPPAMYGENEPGLSSSSNLYYGDSSTTMPASCHRVQPVTLDLLKEMEIRVERREIDSVDMADTTADAAAELSLGLGYTDSLRGAALARSPCYDSRFIDRAGINSNRGSHKRERDFSPHTTSSDNSVEESQNHTGRKIGRGHLPQ</sequence>
<evidence type="ECO:0000313" key="2">
    <source>
        <dbReference type="EMBL" id="TPX52740.1"/>
    </source>
</evidence>
<dbReference type="VEuPathDB" id="FungiDB:SeMB42_g01217"/>
<dbReference type="AlphaFoldDB" id="A0A507DPC8"/>
<keyword evidence="3" id="KW-1185">Reference proteome</keyword>
<dbReference type="EMBL" id="QEAN01000029">
    <property type="protein sequence ID" value="TPX52740.1"/>
    <property type="molecule type" value="Genomic_DNA"/>
</dbReference>
<reference evidence="2 3" key="1">
    <citation type="journal article" date="2019" name="Sci. Rep.">
        <title>Comparative genomics of chytrid fungi reveal insights into the obligate biotrophic and pathogenic lifestyle of Synchytrium endobioticum.</title>
        <authorList>
            <person name="van de Vossenberg B.T.L.H."/>
            <person name="Warris S."/>
            <person name="Nguyen H.D.T."/>
            <person name="van Gent-Pelzer M.P.E."/>
            <person name="Joly D.L."/>
            <person name="van de Geest H.C."/>
            <person name="Bonants P.J.M."/>
            <person name="Smith D.S."/>
            <person name="Levesque C.A."/>
            <person name="van der Lee T.A.J."/>
        </authorList>
    </citation>
    <scope>NUCLEOTIDE SEQUENCE [LARGE SCALE GENOMIC DNA]</scope>
    <source>
        <strain evidence="2 3">MB42</strain>
    </source>
</reference>
<feature type="compositionally biased region" description="Basic residues" evidence="1">
    <location>
        <begin position="245"/>
        <end position="256"/>
    </location>
</feature>
<comment type="caution">
    <text evidence="2">The sequence shown here is derived from an EMBL/GenBank/DDBJ whole genome shotgun (WGS) entry which is preliminary data.</text>
</comment>
<organism evidence="2 3">
    <name type="scientific">Synchytrium endobioticum</name>
    <dbReference type="NCBI Taxonomy" id="286115"/>
    <lineage>
        <taxon>Eukaryota</taxon>
        <taxon>Fungi</taxon>
        <taxon>Fungi incertae sedis</taxon>
        <taxon>Chytridiomycota</taxon>
        <taxon>Chytridiomycota incertae sedis</taxon>
        <taxon>Chytridiomycetes</taxon>
        <taxon>Synchytriales</taxon>
        <taxon>Synchytriaceae</taxon>
        <taxon>Synchytrium</taxon>
    </lineage>
</organism>
<feature type="compositionally biased region" description="Polar residues" evidence="1">
    <location>
        <begin position="229"/>
        <end position="244"/>
    </location>
</feature>
<evidence type="ECO:0000313" key="3">
    <source>
        <dbReference type="Proteomes" id="UP000317494"/>
    </source>
</evidence>
<protein>
    <submittedName>
        <fullName evidence="2">Uncharacterized protein</fullName>
    </submittedName>
</protein>
<accession>A0A507DPC8</accession>
<proteinExistence type="predicted"/>
<evidence type="ECO:0000256" key="1">
    <source>
        <dbReference type="SAM" id="MobiDB-lite"/>
    </source>
</evidence>